<keyword evidence="1" id="KW-0732">Signal</keyword>
<accession>A0A1W1VNE0</accession>
<dbReference type="Proteomes" id="UP000192266">
    <property type="component" value="Unassembled WGS sequence"/>
</dbReference>
<feature type="signal peptide" evidence="1">
    <location>
        <begin position="1"/>
        <end position="27"/>
    </location>
</feature>
<organism evidence="2 3">
    <name type="scientific">Hymenobacter roseosalivarius DSM 11622</name>
    <dbReference type="NCBI Taxonomy" id="645990"/>
    <lineage>
        <taxon>Bacteria</taxon>
        <taxon>Pseudomonadati</taxon>
        <taxon>Bacteroidota</taxon>
        <taxon>Cytophagia</taxon>
        <taxon>Cytophagales</taxon>
        <taxon>Hymenobacteraceae</taxon>
        <taxon>Hymenobacter</taxon>
    </lineage>
</organism>
<evidence type="ECO:0000313" key="2">
    <source>
        <dbReference type="EMBL" id="SMB94581.1"/>
    </source>
</evidence>
<dbReference type="Gene3D" id="3.30.1150.10">
    <property type="match status" value="1"/>
</dbReference>
<evidence type="ECO:0000313" key="3">
    <source>
        <dbReference type="Proteomes" id="UP000192266"/>
    </source>
</evidence>
<proteinExistence type="predicted"/>
<dbReference type="SUPFAM" id="SSF74653">
    <property type="entry name" value="TolA/TonB C-terminal domain"/>
    <property type="match status" value="1"/>
</dbReference>
<keyword evidence="3" id="KW-1185">Reference proteome</keyword>
<feature type="chain" id="PRO_5012619246" description="TonB family protein" evidence="1">
    <location>
        <begin position="28"/>
        <end position="158"/>
    </location>
</feature>
<dbReference type="EMBL" id="FWWW01000067">
    <property type="protein sequence ID" value="SMB94581.1"/>
    <property type="molecule type" value="Genomic_DNA"/>
</dbReference>
<dbReference type="STRING" id="645990.SAMN00120144_2030"/>
<name>A0A1W1VNE0_9BACT</name>
<sequence length="158" mass="16972">MCYHSRAFSRLLLMVGLLLATVGAAVAQPSASSKPIQESWSNECTKAYTYVENMPVYPRGNLKVLTADLSREFQAASTKAGCSAPFPVFVRFAVDSSGAIYNVASVNNSENIPHPKLSAACEAALVAAAQKLPHFKPGMQNGRRVAVSYTLKLVTAQY</sequence>
<gene>
    <name evidence="2" type="ORF">SAMN00120144_2030</name>
</gene>
<evidence type="ECO:0008006" key="4">
    <source>
        <dbReference type="Google" id="ProtNLM"/>
    </source>
</evidence>
<evidence type="ECO:0000256" key="1">
    <source>
        <dbReference type="SAM" id="SignalP"/>
    </source>
</evidence>
<dbReference type="AlphaFoldDB" id="A0A1W1VNE0"/>
<protein>
    <recommendedName>
        <fullName evidence="4">TonB family protein</fullName>
    </recommendedName>
</protein>
<reference evidence="2 3" key="1">
    <citation type="submission" date="2017-04" db="EMBL/GenBank/DDBJ databases">
        <authorList>
            <person name="Afonso C.L."/>
            <person name="Miller P.J."/>
            <person name="Scott M.A."/>
            <person name="Spackman E."/>
            <person name="Goraichik I."/>
            <person name="Dimitrov K.M."/>
            <person name="Suarez D.L."/>
            <person name="Swayne D.E."/>
        </authorList>
    </citation>
    <scope>NUCLEOTIDE SEQUENCE [LARGE SCALE GENOMIC DNA]</scope>
    <source>
        <strain evidence="2 3">DSM 11622</strain>
    </source>
</reference>